<proteinExistence type="predicted"/>
<comment type="caution">
    <text evidence="1">The sequence shown here is derived from an EMBL/GenBank/DDBJ whole genome shotgun (WGS) entry which is preliminary data.</text>
</comment>
<organism evidence="1 2">
    <name type="scientific">Solanum stoloniferum</name>
    <dbReference type="NCBI Taxonomy" id="62892"/>
    <lineage>
        <taxon>Eukaryota</taxon>
        <taxon>Viridiplantae</taxon>
        <taxon>Streptophyta</taxon>
        <taxon>Embryophyta</taxon>
        <taxon>Tracheophyta</taxon>
        <taxon>Spermatophyta</taxon>
        <taxon>Magnoliopsida</taxon>
        <taxon>eudicotyledons</taxon>
        <taxon>Gunneridae</taxon>
        <taxon>Pentapetalae</taxon>
        <taxon>asterids</taxon>
        <taxon>lamiids</taxon>
        <taxon>Solanales</taxon>
        <taxon>Solanaceae</taxon>
        <taxon>Solanoideae</taxon>
        <taxon>Solaneae</taxon>
        <taxon>Solanum</taxon>
    </lineage>
</organism>
<name>A0ABD2R965_9SOLN</name>
<sequence>MTLLCDDSGLKFGAWRKPDSYLGGAKPESCKTGSFFLQPWRCRLLLLFAPILHRSEPYFQIRMETQFSLAQKTEAIGENGDFFSSPMVELHYMSISWRGTFWGVL</sequence>
<reference evidence="1 2" key="1">
    <citation type="submission" date="2024-05" db="EMBL/GenBank/DDBJ databases">
        <title>De novo assembly of an allotetraploid wild potato.</title>
        <authorList>
            <person name="Hosaka A.J."/>
        </authorList>
    </citation>
    <scope>NUCLEOTIDE SEQUENCE [LARGE SCALE GENOMIC DNA]</scope>
    <source>
        <tissue evidence="1">Young leaves</tissue>
    </source>
</reference>
<keyword evidence="2" id="KW-1185">Reference proteome</keyword>
<dbReference type="AlphaFoldDB" id="A0ABD2R965"/>
<evidence type="ECO:0000313" key="1">
    <source>
        <dbReference type="EMBL" id="KAL3327426.1"/>
    </source>
</evidence>
<evidence type="ECO:0000313" key="2">
    <source>
        <dbReference type="Proteomes" id="UP001627284"/>
    </source>
</evidence>
<accession>A0ABD2R965</accession>
<dbReference type="Proteomes" id="UP001627284">
    <property type="component" value="Unassembled WGS sequence"/>
</dbReference>
<dbReference type="EMBL" id="JBJKTR010000021">
    <property type="protein sequence ID" value="KAL3327426.1"/>
    <property type="molecule type" value="Genomic_DNA"/>
</dbReference>
<protein>
    <submittedName>
        <fullName evidence="1">Uncharacterized protein</fullName>
    </submittedName>
</protein>
<gene>
    <name evidence="1" type="ORF">AABB24_035216</name>
</gene>